<keyword evidence="1" id="KW-1133">Transmembrane helix</keyword>
<keyword evidence="1" id="KW-0472">Membrane</keyword>
<evidence type="ECO:0000256" key="1">
    <source>
        <dbReference type="SAM" id="Phobius"/>
    </source>
</evidence>
<feature type="domain" description="Acyltransferase 3" evidence="2">
    <location>
        <begin position="12"/>
        <end position="341"/>
    </location>
</feature>
<feature type="transmembrane region" description="Helical" evidence="1">
    <location>
        <begin position="294"/>
        <end position="315"/>
    </location>
</feature>
<proteinExistence type="predicted"/>
<gene>
    <name evidence="3" type="ORF">J2Z60_000933</name>
</gene>
<dbReference type="InterPro" id="IPR002656">
    <property type="entry name" value="Acyl_transf_3_dom"/>
</dbReference>
<feature type="transmembrane region" description="Helical" evidence="1">
    <location>
        <begin position="226"/>
        <end position="242"/>
    </location>
</feature>
<feature type="transmembrane region" description="Helical" evidence="1">
    <location>
        <begin position="42"/>
        <end position="64"/>
    </location>
</feature>
<dbReference type="Pfam" id="PF01757">
    <property type="entry name" value="Acyl_transf_3"/>
    <property type="match status" value="1"/>
</dbReference>
<keyword evidence="1" id="KW-0812">Transmembrane</keyword>
<evidence type="ECO:0000313" key="3">
    <source>
        <dbReference type="EMBL" id="MBP2057761.1"/>
    </source>
</evidence>
<accession>A0ABS4MDN2</accession>
<dbReference type="RefSeq" id="WP_209686500.1">
    <property type="nucleotide sequence ID" value="NZ_JAGGLU010000004.1"/>
</dbReference>
<evidence type="ECO:0000259" key="2">
    <source>
        <dbReference type="Pfam" id="PF01757"/>
    </source>
</evidence>
<feature type="transmembrane region" description="Helical" evidence="1">
    <location>
        <begin position="197"/>
        <end position="214"/>
    </location>
</feature>
<evidence type="ECO:0000313" key="4">
    <source>
        <dbReference type="Proteomes" id="UP001519292"/>
    </source>
</evidence>
<feature type="transmembrane region" description="Helical" evidence="1">
    <location>
        <begin position="262"/>
        <end position="282"/>
    </location>
</feature>
<reference evidence="3 4" key="1">
    <citation type="submission" date="2021-03" db="EMBL/GenBank/DDBJ databases">
        <title>Genomic Encyclopedia of Type Strains, Phase IV (KMG-IV): sequencing the most valuable type-strain genomes for metagenomic binning, comparative biology and taxonomic classification.</title>
        <authorList>
            <person name="Goeker M."/>
        </authorList>
    </citation>
    <scope>NUCLEOTIDE SEQUENCE [LARGE SCALE GENOMIC DNA]</scope>
    <source>
        <strain evidence="3 4">DSM 101872</strain>
    </source>
</reference>
<dbReference type="EMBL" id="JAGGLU010000004">
    <property type="protein sequence ID" value="MBP2057761.1"/>
    <property type="molecule type" value="Genomic_DNA"/>
</dbReference>
<protein>
    <recommendedName>
        <fullName evidence="2">Acyltransferase 3 domain-containing protein</fullName>
    </recommendedName>
</protein>
<comment type="caution">
    <text evidence="3">The sequence shown here is derived from an EMBL/GenBank/DDBJ whole genome shotgun (WGS) entry which is preliminary data.</text>
</comment>
<keyword evidence="4" id="KW-1185">Reference proteome</keyword>
<sequence length="363" mass="42415">MTKKSEITDIGDYLKLFACTAVMLQPILSMALKTNPSHLSSIWIGIIFNLVKYTAPAFIFGILYTTIRTTSNMQHYPTYMNNTWHALFIPTIWWTLIYLLFLPWVQQANHYTDISSFMWQFVNGNAAPHMWYNTMMLQFILLMPVFWGIVNLVKHDSHRGLITLMIAILITGVWLAMYDTQIFHGPHQVDWYLCDRIFISFLIYGISGALAWQFNDQLKRNLKKIWLWLLIATIFVFIWINQELFNFGFPIDLNNSPYYKPSMMIYAMLIILLIASLGYFQIDKNIAFTKTVHKFANFAYKAFLSNILWSQVLWLSFTKSLTISNTWLGIIVTYVLTWCLSFSSAFFIHSCWSKGKSLVFKSA</sequence>
<feature type="transmembrane region" description="Helical" evidence="1">
    <location>
        <begin position="160"/>
        <end position="177"/>
    </location>
</feature>
<organism evidence="3 4">
    <name type="scientific">Lactobacillus colini</name>
    <dbReference type="NCBI Taxonomy" id="1819254"/>
    <lineage>
        <taxon>Bacteria</taxon>
        <taxon>Bacillati</taxon>
        <taxon>Bacillota</taxon>
        <taxon>Bacilli</taxon>
        <taxon>Lactobacillales</taxon>
        <taxon>Lactobacillaceae</taxon>
        <taxon>Lactobacillus</taxon>
    </lineage>
</organism>
<feature type="transmembrane region" description="Helical" evidence="1">
    <location>
        <begin position="12"/>
        <end position="30"/>
    </location>
</feature>
<feature type="transmembrane region" description="Helical" evidence="1">
    <location>
        <begin position="130"/>
        <end position="153"/>
    </location>
</feature>
<dbReference type="Proteomes" id="UP001519292">
    <property type="component" value="Unassembled WGS sequence"/>
</dbReference>
<feature type="transmembrane region" description="Helical" evidence="1">
    <location>
        <begin position="84"/>
        <end position="105"/>
    </location>
</feature>
<feature type="transmembrane region" description="Helical" evidence="1">
    <location>
        <begin position="327"/>
        <end position="348"/>
    </location>
</feature>
<name>A0ABS4MDN2_9LACO</name>